<evidence type="ECO:0000313" key="1">
    <source>
        <dbReference type="EMBL" id="MEF2115395.1"/>
    </source>
</evidence>
<reference evidence="1 2" key="1">
    <citation type="submission" date="2023-11" db="EMBL/GenBank/DDBJ databases">
        <title>Draft genome sequence of a psychrophilic Clostridium strain from permafrost water brine.</title>
        <authorList>
            <person name="Shcherbakova V.A."/>
            <person name="Trubitsyn V.E."/>
            <person name="Zakharyuk A.G."/>
        </authorList>
    </citation>
    <scope>NUCLEOTIDE SEQUENCE [LARGE SCALE GENOMIC DNA]</scope>
    <source>
        <strain evidence="1 2">14F</strain>
    </source>
</reference>
<name>A0ABU7UVF5_9CLOT</name>
<comment type="caution">
    <text evidence="1">The sequence shown here is derived from an EMBL/GenBank/DDBJ whole genome shotgun (WGS) entry which is preliminary data.</text>
</comment>
<dbReference type="RefSeq" id="WP_216255906.1">
    <property type="nucleotide sequence ID" value="NZ_JAZHFS010000059.1"/>
</dbReference>
<keyword evidence="2" id="KW-1185">Reference proteome</keyword>
<organism evidence="1 2">
    <name type="scientific">Clostridium frigoriphilum</name>
    <dbReference type="NCBI Taxonomy" id="443253"/>
    <lineage>
        <taxon>Bacteria</taxon>
        <taxon>Bacillati</taxon>
        <taxon>Bacillota</taxon>
        <taxon>Clostridia</taxon>
        <taxon>Eubacteriales</taxon>
        <taxon>Clostridiaceae</taxon>
        <taxon>Clostridium</taxon>
    </lineage>
</organism>
<proteinExistence type="predicted"/>
<dbReference type="EMBL" id="JAZHFS010000059">
    <property type="protein sequence ID" value="MEF2115395.1"/>
    <property type="molecule type" value="Genomic_DNA"/>
</dbReference>
<evidence type="ECO:0000313" key="2">
    <source>
        <dbReference type="Proteomes" id="UP001498469"/>
    </source>
</evidence>
<gene>
    <name evidence="1" type="ORF">SJI18_24300</name>
</gene>
<protein>
    <submittedName>
        <fullName evidence="1">DUF4885 domain-containing protein</fullName>
    </submittedName>
</protein>
<accession>A0ABU7UVF5</accession>
<sequence length="265" mass="30115">MNHHPNDVIDPKRASGEGFSKEKMISLQEIQTKAEHDAGNTNYNVGYGDKPCITYEGGYSWSNGIQDEAYHVYKWRNYENDRLSNVLKDNNIKLSPDEKISISIDKDLNISVSGLNDSQKEKSIEDTLNNHSVSGRKYAWALLEQVNGAKRFNGLEDPLEEEKYILYDQVKNITGVDINNLKFDENGEIIGGNNEFQKLINGSASIGLQSTKSFVSDLKKLLTYGTYKVNDMSRTIDFQNNELIDKDVQYGFGKDQLQPWFDSFT</sequence>
<dbReference type="Proteomes" id="UP001498469">
    <property type="component" value="Unassembled WGS sequence"/>
</dbReference>